<evidence type="ECO:0000313" key="14">
    <source>
        <dbReference type="Proteomes" id="UP001220377"/>
    </source>
</evidence>
<evidence type="ECO:0000256" key="6">
    <source>
        <dbReference type="ARBA" id="ARBA00022840"/>
    </source>
</evidence>
<name>A0ABY7WNC3_9LACO</name>
<dbReference type="InterPro" id="IPR013221">
    <property type="entry name" value="Mur_ligase_cen"/>
</dbReference>
<dbReference type="PIRSF" id="PIRSF001563">
    <property type="entry name" value="Folylpolyglu_synth"/>
    <property type="match status" value="1"/>
</dbReference>
<dbReference type="InterPro" id="IPR018109">
    <property type="entry name" value="Folylpolyglutamate_synth_CS"/>
</dbReference>
<evidence type="ECO:0000256" key="4">
    <source>
        <dbReference type="ARBA" id="ARBA00022723"/>
    </source>
</evidence>
<dbReference type="PANTHER" id="PTHR11136">
    <property type="entry name" value="FOLYLPOLYGLUTAMATE SYNTHASE-RELATED"/>
    <property type="match status" value="1"/>
</dbReference>
<keyword evidence="6 10" id="KW-0067">ATP-binding</keyword>
<keyword evidence="3 10" id="KW-0436">Ligase</keyword>
<dbReference type="EC" id="6.3.2.17" evidence="2"/>
<dbReference type="InterPro" id="IPR004101">
    <property type="entry name" value="Mur_ligase_C"/>
</dbReference>
<dbReference type="EMBL" id="CP117884">
    <property type="protein sequence ID" value="WDF81690.1"/>
    <property type="molecule type" value="Genomic_DNA"/>
</dbReference>
<evidence type="ECO:0000313" key="13">
    <source>
        <dbReference type="EMBL" id="WDF81690.1"/>
    </source>
</evidence>
<protein>
    <recommendedName>
        <fullName evidence="2">tetrahydrofolate synthase</fullName>
        <ecNumber evidence="2">6.3.2.17</ecNumber>
    </recommendedName>
    <alternativeName>
        <fullName evidence="8">Tetrahydrofolylpolyglutamate synthase</fullName>
    </alternativeName>
</protein>
<evidence type="ECO:0000256" key="9">
    <source>
        <dbReference type="ARBA" id="ARBA00047493"/>
    </source>
</evidence>
<feature type="domain" description="Mur ligase C-terminal" evidence="11">
    <location>
        <begin position="304"/>
        <end position="417"/>
    </location>
</feature>
<dbReference type="Gene3D" id="3.90.190.20">
    <property type="entry name" value="Mur ligase, C-terminal domain"/>
    <property type="match status" value="1"/>
</dbReference>
<feature type="domain" description="Mur ligase central" evidence="12">
    <location>
        <begin position="47"/>
        <end position="275"/>
    </location>
</feature>
<keyword evidence="4" id="KW-0479">Metal-binding</keyword>
<comment type="similarity">
    <text evidence="1 10">Belongs to the folylpolyglutamate synthase family.</text>
</comment>
<keyword evidence="7" id="KW-0460">Magnesium</keyword>
<dbReference type="NCBIfam" id="TIGR01499">
    <property type="entry name" value="folC"/>
    <property type="match status" value="1"/>
</dbReference>
<dbReference type="SUPFAM" id="SSF53244">
    <property type="entry name" value="MurD-like peptide ligases, peptide-binding domain"/>
    <property type="match status" value="1"/>
</dbReference>
<proteinExistence type="inferred from homology"/>
<dbReference type="Pfam" id="PF08245">
    <property type="entry name" value="Mur_ligase_M"/>
    <property type="match status" value="1"/>
</dbReference>
<dbReference type="PROSITE" id="PS01011">
    <property type="entry name" value="FOLYLPOLYGLU_SYNT_1"/>
    <property type="match status" value="1"/>
</dbReference>
<sequence>MEFTSYDEALTHIHALPRLKRTNTRDELRAVLATLGHPERVGHYIHVTGTNGKGSTSNAIAHILAAAGCTVGLFTSPFIMRFNERIQLDNQPVSDELIRDAAGRVQTAIDQLRAENPDFYLKEFEFVTCMAFVIYADAKTDVNVIEVGIGGEHDSTNVITPEVSVITNVALDHMEILGDTIGKIAHEKSGIIKPGVPAVVGRLKPEALEQVQARCQETGSKLEVCGVDFAAKGTPDAKDFGEKLSYKDADGRLGGLFFPLLGDYQADNAAIAIRAAKLFAKRIIWQLNTGEIRRGLAAAKWPVRLERVSTEPTIILDGAHNPDGFSHVLAQVKRLHPDHLTIIAGILADKALTQMLGMLKKADADIILTTVPYNPRAASADDYREAGATDWPVLDWHEALAYAMHADAEGTILIMGSLYLVSAVRQELLADK</sequence>
<comment type="catalytic activity">
    <reaction evidence="9">
        <text>(6S)-5,6,7,8-tetrahydrofolyl-(gamma-L-Glu)(n) + L-glutamate + ATP = (6S)-5,6,7,8-tetrahydrofolyl-(gamma-L-Glu)(n+1) + ADP + phosphate + H(+)</text>
        <dbReference type="Rhea" id="RHEA:10580"/>
        <dbReference type="Rhea" id="RHEA-COMP:14738"/>
        <dbReference type="Rhea" id="RHEA-COMP:14740"/>
        <dbReference type="ChEBI" id="CHEBI:15378"/>
        <dbReference type="ChEBI" id="CHEBI:29985"/>
        <dbReference type="ChEBI" id="CHEBI:30616"/>
        <dbReference type="ChEBI" id="CHEBI:43474"/>
        <dbReference type="ChEBI" id="CHEBI:141005"/>
        <dbReference type="ChEBI" id="CHEBI:456216"/>
        <dbReference type="EC" id="6.3.2.17"/>
    </reaction>
</comment>
<keyword evidence="5 10" id="KW-0547">Nucleotide-binding</keyword>
<gene>
    <name evidence="13" type="ORF">PQ472_07070</name>
</gene>
<reference evidence="13 14" key="1">
    <citation type="submission" date="2023-02" db="EMBL/GenBank/DDBJ databases">
        <title>Genome sequence of Lacticaseibacillus sp. KACC 23028.</title>
        <authorList>
            <person name="Kim S."/>
            <person name="Heo J."/>
            <person name="Kwon S.-W."/>
        </authorList>
    </citation>
    <scope>NUCLEOTIDE SEQUENCE [LARGE SCALE GENOMIC DNA]</scope>
    <source>
        <strain evidence="13 14">KACC 23028</strain>
    </source>
</reference>
<evidence type="ECO:0000256" key="1">
    <source>
        <dbReference type="ARBA" id="ARBA00008276"/>
    </source>
</evidence>
<dbReference type="InterPro" id="IPR036565">
    <property type="entry name" value="Mur-like_cat_sf"/>
</dbReference>
<evidence type="ECO:0000256" key="8">
    <source>
        <dbReference type="ARBA" id="ARBA00030592"/>
    </source>
</evidence>
<evidence type="ECO:0000256" key="3">
    <source>
        <dbReference type="ARBA" id="ARBA00022598"/>
    </source>
</evidence>
<evidence type="ECO:0000256" key="5">
    <source>
        <dbReference type="ARBA" id="ARBA00022741"/>
    </source>
</evidence>
<organism evidence="13 14">
    <name type="scientific">Lacticaseibacillus pabuli</name>
    <dbReference type="NCBI Taxonomy" id="3025672"/>
    <lineage>
        <taxon>Bacteria</taxon>
        <taxon>Bacillati</taxon>
        <taxon>Bacillota</taxon>
        <taxon>Bacilli</taxon>
        <taxon>Lactobacillales</taxon>
        <taxon>Lactobacillaceae</taxon>
        <taxon>Lacticaseibacillus</taxon>
    </lineage>
</organism>
<dbReference type="Gene3D" id="3.40.1190.10">
    <property type="entry name" value="Mur-like, catalytic domain"/>
    <property type="match status" value="1"/>
</dbReference>
<dbReference type="RefSeq" id="WP_274258642.1">
    <property type="nucleotide sequence ID" value="NZ_CP117884.1"/>
</dbReference>
<evidence type="ECO:0000259" key="11">
    <source>
        <dbReference type="Pfam" id="PF02875"/>
    </source>
</evidence>
<dbReference type="PROSITE" id="PS01012">
    <property type="entry name" value="FOLYLPOLYGLU_SYNT_2"/>
    <property type="match status" value="1"/>
</dbReference>
<keyword evidence="14" id="KW-1185">Reference proteome</keyword>
<evidence type="ECO:0000256" key="10">
    <source>
        <dbReference type="PIRNR" id="PIRNR001563"/>
    </source>
</evidence>
<evidence type="ECO:0000256" key="7">
    <source>
        <dbReference type="ARBA" id="ARBA00022842"/>
    </source>
</evidence>
<dbReference type="InterPro" id="IPR036615">
    <property type="entry name" value="Mur_ligase_C_dom_sf"/>
</dbReference>
<evidence type="ECO:0000256" key="2">
    <source>
        <dbReference type="ARBA" id="ARBA00013025"/>
    </source>
</evidence>
<dbReference type="InterPro" id="IPR001645">
    <property type="entry name" value="Folylpolyglutamate_synth"/>
</dbReference>
<dbReference type="SUPFAM" id="SSF53623">
    <property type="entry name" value="MurD-like peptide ligases, catalytic domain"/>
    <property type="match status" value="1"/>
</dbReference>
<evidence type="ECO:0000259" key="12">
    <source>
        <dbReference type="Pfam" id="PF08245"/>
    </source>
</evidence>
<accession>A0ABY7WNC3</accession>
<dbReference type="Pfam" id="PF02875">
    <property type="entry name" value="Mur_ligase_C"/>
    <property type="match status" value="1"/>
</dbReference>
<dbReference type="Proteomes" id="UP001220377">
    <property type="component" value="Chromosome"/>
</dbReference>
<dbReference type="PANTHER" id="PTHR11136:SF0">
    <property type="entry name" value="DIHYDROFOLATE SYNTHETASE-RELATED"/>
    <property type="match status" value="1"/>
</dbReference>